<dbReference type="PANTHER" id="PTHR31121">
    <property type="entry name" value="ALPHA-1,2 MANNOSYLTRANSFERASE KTR1"/>
    <property type="match status" value="1"/>
</dbReference>
<evidence type="ECO:0000256" key="7">
    <source>
        <dbReference type="SAM" id="Phobius"/>
    </source>
</evidence>
<feature type="transmembrane region" description="Helical" evidence="7">
    <location>
        <begin position="12"/>
        <end position="31"/>
    </location>
</feature>
<keyword evidence="7" id="KW-1133">Transmembrane helix</keyword>
<evidence type="ECO:0000256" key="3">
    <source>
        <dbReference type="ARBA" id="ARBA00022676"/>
    </source>
</evidence>
<dbReference type="EMBL" id="JABCYN010000036">
    <property type="protein sequence ID" value="KAF6008455.1"/>
    <property type="molecule type" value="Genomic_DNA"/>
</dbReference>
<dbReference type="GO" id="GO:0000026">
    <property type="term" value="F:alpha-1,2-mannosyltransferase activity"/>
    <property type="evidence" value="ECO:0007669"/>
    <property type="project" value="TreeGrafter"/>
</dbReference>
<evidence type="ECO:0000256" key="5">
    <source>
        <dbReference type="ARBA" id="ARBA00022968"/>
    </source>
</evidence>
<evidence type="ECO:0000313" key="11">
    <source>
        <dbReference type="Proteomes" id="UP000568158"/>
    </source>
</evidence>
<dbReference type="PANTHER" id="PTHR31121:SF6">
    <property type="entry name" value="ALPHA-1,2 MANNOSYLTRANSFERASE KTR1"/>
    <property type="match status" value="1"/>
</dbReference>
<keyword evidence="4" id="KW-0808">Transferase</keyword>
<feature type="region of interest" description="Disordered" evidence="6">
    <location>
        <begin position="484"/>
        <end position="508"/>
    </location>
</feature>
<dbReference type="Proteomes" id="UP000478008">
    <property type="component" value="Unassembled WGS sequence"/>
</dbReference>
<comment type="subcellular location">
    <subcellularLocation>
        <location evidence="1">Membrane</location>
        <topology evidence="1">Single-pass type II membrane protein</topology>
    </subcellularLocation>
</comment>
<name>A0A7D9CV93_DEKBR</name>
<keyword evidence="10" id="KW-1185">Reference proteome</keyword>
<feature type="compositionally biased region" description="Basic and acidic residues" evidence="6">
    <location>
        <begin position="485"/>
        <end position="508"/>
    </location>
</feature>
<protein>
    <submittedName>
        <fullName evidence="9">DEBR0S1_17282g1_1</fullName>
    </submittedName>
</protein>
<dbReference type="GO" id="GO:0005794">
    <property type="term" value="C:Golgi apparatus"/>
    <property type="evidence" value="ECO:0007669"/>
    <property type="project" value="TreeGrafter"/>
</dbReference>
<evidence type="ECO:0000313" key="9">
    <source>
        <dbReference type="EMBL" id="VUG16457.1"/>
    </source>
</evidence>
<evidence type="ECO:0000256" key="6">
    <source>
        <dbReference type="SAM" id="MobiDB-lite"/>
    </source>
</evidence>
<dbReference type="InterPro" id="IPR029044">
    <property type="entry name" value="Nucleotide-diphossugar_trans"/>
</dbReference>
<gene>
    <name evidence="9" type="ORF">DEBR0S1_17282G</name>
    <name evidence="8" type="ORF">HII12_004204</name>
</gene>
<comment type="similarity">
    <text evidence="2">Belongs to the glycosyltransferase 15 family.</text>
</comment>
<reference evidence="8 11" key="2">
    <citation type="journal article" date="2020" name="Appl. Microbiol. Biotechnol.">
        <title>Targeted gene deletion in Brettanomyces bruxellensis with an expression-free CRISPR-Cas9 system.</title>
        <authorList>
            <person name="Varela C."/>
            <person name="Bartel C."/>
            <person name="Onetto C."/>
            <person name="Borneman A."/>
        </authorList>
    </citation>
    <scope>NUCLEOTIDE SEQUENCE [LARGE SCALE GENOMIC DNA]</scope>
    <source>
        <strain evidence="8 11">AWRI1613</strain>
    </source>
</reference>
<dbReference type="GO" id="GO:0006487">
    <property type="term" value="P:protein N-linked glycosylation"/>
    <property type="evidence" value="ECO:0007669"/>
    <property type="project" value="TreeGrafter"/>
</dbReference>
<evidence type="ECO:0000313" key="8">
    <source>
        <dbReference type="EMBL" id="KAF6008455.1"/>
    </source>
</evidence>
<accession>A0A7D9CV93</accession>
<dbReference type="Pfam" id="PF01793">
    <property type="entry name" value="Glyco_transf_15"/>
    <property type="match status" value="1"/>
</dbReference>
<dbReference type="FunFam" id="3.90.550.10:FF:000051">
    <property type="entry name" value="Alpha-1,2-mannosyltransferase (Ktr4)"/>
    <property type="match status" value="1"/>
</dbReference>
<dbReference type="Proteomes" id="UP000568158">
    <property type="component" value="Unassembled WGS sequence"/>
</dbReference>
<dbReference type="InterPro" id="IPR002685">
    <property type="entry name" value="Glyco_trans_15"/>
</dbReference>
<evidence type="ECO:0000256" key="4">
    <source>
        <dbReference type="ARBA" id="ARBA00022679"/>
    </source>
</evidence>
<keyword evidence="7" id="KW-0472">Membrane</keyword>
<evidence type="ECO:0000256" key="2">
    <source>
        <dbReference type="ARBA" id="ARBA00007677"/>
    </source>
</evidence>
<dbReference type="AlphaFoldDB" id="A0A7D9CV93"/>
<evidence type="ECO:0000313" key="10">
    <source>
        <dbReference type="Proteomes" id="UP000478008"/>
    </source>
</evidence>
<evidence type="ECO:0000256" key="1">
    <source>
        <dbReference type="ARBA" id="ARBA00004606"/>
    </source>
</evidence>
<sequence length="508" mass="60401">MIFGRGERKVPIFVILACLVSLYILINLRIIPETTLEKESKDGNSSRIAHLKRQIIIQEHRNSLLDKSLYEEEKEVLNDGGTIIYHKRYLDETMNQRENATIMTLVKSAELYNLLPTIRNFEDRFNKNFHYDWVFINNEKFTESFQAQVKNICSGSVTFIQLPESMWSYPEFIDQKAATIARHQMRRRGIKYGGSIAYRHMCRFFSGLFYQLEELKKYKYYWRIEPDVEFRCSINYDPFKAMRLENKVYGFTLAPLELHTTIPTLWKNTLEYMKKYPKRIAKDNNFMFLTDDGGKTFNMCHFWSNFEIGDLDFFRSDAYTHFFNYLDHKGGIYYERWGDAPIHTLAVSILLPHNKLKFFSNTGYFHSPNLQCDGSPRMIRDNECICSSKEDSAWGDQSCIPKLFDIHKDWERPFYAPKNKYIPIHDKRLRMIEQKRQELQKGGLSKEEIEKKLNEELQRAPTEEDMVNEEVEKTKKAKIISLKKKKEERLKQMMKMKEEQEKKGDNKG</sequence>
<dbReference type="EMBL" id="CABFWN010000001">
    <property type="protein sequence ID" value="VUG16457.1"/>
    <property type="molecule type" value="Genomic_DNA"/>
</dbReference>
<organism evidence="9 10">
    <name type="scientific">Dekkera bruxellensis</name>
    <name type="common">Brettanomyces custersii</name>
    <dbReference type="NCBI Taxonomy" id="5007"/>
    <lineage>
        <taxon>Eukaryota</taxon>
        <taxon>Fungi</taxon>
        <taxon>Dikarya</taxon>
        <taxon>Ascomycota</taxon>
        <taxon>Saccharomycotina</taxon>
        <taxon>Pichiomycetes</taxon>
        <taxon>Pichiales</taxon>
        <taxon>Pichiaceae</taxon>
        <taxon>Brettanomyces</taxon>
    </lineage>
</organism>
<keyword evidence="7" id="KW-0812">Transmembrane</keyword>
<keyword evidence="5" id="KW-0735">Signal-anchor</keyword>
<reference evidence="9 10" key="1">
    <citation type="submission" date="2019-07" db="EMBL/GenBank/DDBJ databases">
        <authorList>
            <person name="Friedrich A."/>
            <person name="Schacherer J."/>
        </authorList>
    </citation>
    <scope>NUCLEOTIDE SEQUENCE [LARGE SCALE GENOMIC DNA]</scope>
</reference>
<keyword evidence="3" id="KW-0328">Glycosyltransferase</keyword>
<dbReference type="Gene3D" id="3.90.550.10">
    <property type="entry name" value="Spore Coat Polysaccharide Biosynthesis Protein SpsA, Chain A"/>
    <property type="match status" value="1"/>
</dbReference>
<dbReference type="GO" id="GO:0000032">
    <property type="term" value="P:cell wall mannoprotein biosynthetic process"/>
    <property type="evidence" value="ECO:0007669"/>
    <property type="project" value="TreeGrafter"/>
</dbReference>
<dbReference type="SUPFAM" id="SSF53448">
    <property type="entry name" value="Nucleotide-diphospho-sugar transferases"/>
    <property type="match status" value="1"/>
</dbReference>
<proteinExistence type="inferred from homology"/>
<dbReference type="GO" id="GO:0016020">
    <property type="term" value="C:membrane"/>
    <property type="evidence" value="ECO:0007669"/>
    <property type="project" value="UniProtKB-SubCell"/>
</dbReference>